<dbReference type="GO" id="GO:0003723">
    <property type="term" value="F:RNA binding"/>
    <property type="evidence" value="ECO:0007669"/>
    <property type="project" value="TreeGrafter"/>
</dbReference>
<evidence type="ECO:0000256" key="2">
    <source>
        <dbReference type="ARBA" id="ARBA00022741"/>
    </source>
</evidence>
<comment type="caution">
    <text evidence="7">The sequence shown here is derived from an EMBL/GenBank/DDBJ whole genome shotgun (WGS) entry which is preliminary data.</text>
</comment>
<organism evidence="7 8">
    <name type="scientific">Dillenia turbinata</name>
    <dbReference type="NCBI Taxonomy" id="194707"/>
    <lineage>
        <taxon>Eukaryota</taxon>
        <taxon>Viridiplantae</taxon>
        <taxon>Streptophyta</taxon>
        <taxon>Embryophyta</taxon>
        <taxon>Tracheophyta</taxon>
        <taxon>Spermatophyta</taxon>
        <taxon>Magnoliopsida</taxon>
        <taxon>eudicotyledons</taxon>
        <taxon>Gunneridae</taxon>
        <taxon>Pentapetalae</taxon>
        <taxon>Dilleniales</taxon>
        <taxon>Dilleniaceae</taxon>
        <taxon>Dillenia</taxon>
    </lineage>
</organism>
<comment type="catalytic activity">
    <reaction evidence="4">
        <text>ATP + H2O = ADP + phosphate + H(+)</text>
        <dbReference type="Rhea" id="RHEA:13065"/>
        <dbReference type="ChEBI" id="CHEBI:15377"/>
        <dbReference type="ChEBI" id="CHEBI:15378"/>
        <dbReference type="ChEBI" id="CHEBI:30616"/>
        <dbReference type="ChEBI" id="CHEBI:43474"/>
        <dbReference type="ChEBI" id="CHEBI:456216"/>
        <dbReference type="EC" id="3.6.4.13"/>
    </reaction>
</comment>
<keyword evidence="5" id="KW-0732">Signal</keyword>
<gene>
    <name evidence="7" type="ORF">RJ641_027484</name>
</gene>
<dbReference type="InterPro" id="IPR048333">
    <property type="entry name" value="HA2_WH"/>
</dbReference>
<evidence type="ECO:0000313" key="8">
    <source>
        <dbReference type="Proteomes" id="UP001370490"/>
    </source>
</evidence>
<proteinExistence type="predicted"/>
<accession>A0AAN8ZLP0</accession>
<feature type="domain" description="Helicase-associated" evidence="6">
    <location>
        <begin position="108"/>
        <end position="197"/>
    </location>
</feature>
<evidence type="ECO:0000313" key="7">
    <source>
        <dbReference type="EMBL" id="KAK6942107.1"/>
    </source>
</evidence>
<evidence type="ECO:0000256" key="1">
    <source>
        <dbReference type="ARBA" id="ARBA00012552"/>
    </source>
</evidence>
<keyword evidence="8" id="KW-1185">Reference proteome</keyword>
<dbReference type="EMBL" id="JBAMMX010000004">
    <property type="protein sequence ID" value="KAK6942107.1"/>
    <property type="molecule type" value="Genomic_DNA"/>
</dbReference>
<evidence type="ECO:0000256" key="5">
    <source>
        <dbReference type="SAM" id="SignalP"/>
    </source>
</evidence>
<evidence type="ECO:0000256" key="4">
    <source>
        <dbReference type="ARBA" id="ARBA00047984"/>
    </source>
</evidence>
<keyword evidence="2" id="KW-0547">Nucleotide-binding</keyword>
<keyword evidence="3" id="KW-0067">ATP-binding</keyword>
<dbReference type="Proteomes" id="UP001370490">
    <property type="component" value="Unassembled WGS sequence"/>
</dbReference>
<keyword evidence="7" id="KW-0378">Hydrolase</keyword>
<name>A0AAN8ZLP0_9MAGN</name>
<evidence type="ECO:0000256" key="3">
    <source>
        <dbReference type="ARBA" id="ARBA00022840"/>
    </source>
</evidence>
<sequence>MRMKMILKMMMKMKMTMKIIKLMVVLNFEADGVTASLCMCFRSASGDDDNILYPGGFCSCIASFSNFYLKASQLVDFKFGKKLSDARTFTICGMADSLAPEIVQGKGHGLLDNCTLNKVGELTKVGRKMAEFPLDPMVSKIIVASDKYKCSDEVVSITSMLSIGNSIFYYPKDKQVHVDNVRMNFHIGNVGNHIALLKVGLL</sequence>
<dbReference type="GO" id="GO:0003724">
    <property type="term" value="F:RNA helicase activity"/>
    <property type="evidence" value="ECO:0007669"/>
    <property type="project" value="UniProtKB-EC"/>
</dbReference>
<feature type="chain" id="PRO_5042870020" description="RNA helicase" evidence="5">
    <location>
        <begin position="36"/>
        <end position="202"/>
    </location>
</feature>
<dbReference type="SMART" id="SM00847">
    <property type="entry name" value="HA2"/>
    <property type="match status" value="1"/>
</dbReference>
<dbReference type="PANTHER" id="PTHR18934">
    <property type="entry name" value="ATP-DEPENDENT RNA HELICASE"/>
    <property type="match status" value="1"/>
</dbReference>
<dbReference type="InterPro" id="IPR007502">
    <property type="entry name" value="Helicase-assoc_dom"/>
</dbReference>
<reference evidence="7 8" key="1">
    <citation type="submission" date="2023-12" db="EMBL/GenBank/DDBJ databases">
        <title>A high-quality genome assembly for Dillenia turbinata (Dilleniales).</title>
        <authorList>
            <person name="Chanderbali A."/>
        </authorList>
    </citation>
    <scope>NUCLEOTIDE SEQUENCE [LARGE SCALE GENOMIC DNA]</scope>
    <source>
        <strain evidence="7">LSX21</strain>
        <tissue evidence="7">Leaf</tissue>
    </source>
</reference>
<dbReference type="Pfam" id="PF04408">
    <property type="entry name" value="WHD_HA2"/>
    <property type="match status" value="1"/>
</dbReference>
<dbReference type="GO" id="GO:0071013">
    <property type="term" value="C:catalytic step 2 spliceosome"/>
    <property type="evidence" value="ECO:0007669"/>
    <property type="project" value="TreeGrafter"/>
</dbReference>
<evidence type="ECO:0000259" key="6">
    <source>
        <dbReference type="SMART" id="SM00847"/>
    </source>
</evidence>
<dbReference type="SUPFAM" id="SSF52540">
    <property type="entry name" value="P-loop containing nucleoside triphosphate hydrolases"/>
    <property type="match status" value="1"/>
</dbReference>
<dbReference type="PANTHER" id="PTHR18934:SF83">
    <property type="entry name" value="PRE-MRNA-SPLICING FACTOR ATP-DEPENDENT RNA HELICASE DHX16"/>
    <property type="match status" value="1"/>
</dbReference>
<keyword evidence="7" id="KW-0347">Helicase</keyword>
<dbReference type="Gene3D" id="1.20.120.1080">
    <property type="match status" value="1"/>
</dbReference>
<dbReference type="GO" id="GO:0005524">
    <property type="term" value="F:ATP binding"/>
    <property type="evidence" value="ECO:0007669"/>
    <property type="project" value="UniProtKB-KW"/>
</dbReference>
<protein>
    <recommendedName>
        <fullName evidence="1">RNA helicase</fullName>
        <ecNumber evidence="1">3.6.4.13</ecNumber>
    </recommendedName>
</protein>
<dbReference type="AlphaFoldDB" id="A0AAN8ZLP0"/>
<feature type="signal peptide" evidence="5">
    <location>
        <begin position="1"/>
        <end position="35"/>
    </location>
</feature>
<dbReference type="InterPro" id="IPR027417">
    <property type="entry name" value="P-loop_NTPase"/>
</dbReference>
<dbReference type="Pfam" id="PF21010">
    <property type="entry name" value="HA2_C"/>
    <property type="match status" value="1"/>
</dbReference>
<dbReference type="EC" id="3.6.4.13" evidence="1"/>